<name>A0ABQ8BDU0_BRANA</name>
<protein>
    <submittedName>
        <fullName evidence="3">Uncharacterized protein</fullName>
    </submittedName>
</protein>
<evidence type="ECO:0000256" key="1">
    <source>
        <dbReference type="SAM" id="Coils"/>
    </source>
</evidence>
<feature type="coiled-coil region" evidence="1">
    <location>
        <begin position="211"/>
        <end position="238"/>
    </location>
</feature>
<proteinExistence type="predicted"/>
<reference evidence="3 4" key="1">
    <citation type="submission" date="2021-05" db="EMBL/GenBank/DDBJ databases">
        <title>Genome Assembly of Synthetic Allotetraploid Brassica napus Reveals Homoeologous Exchanges between Subgenomes.</title>
        <authorList>
            <person name="Davis J.T."/>
        </authorList>
    </citation>
    <scope>NUCLEOTIDE SEQUENCE [LARGE SCALE GENOMIC DNA]</scope>
    <source>
        <strain evidence="4">cv. Da-Ae</strain>
        <tissue evidence="3">Seedling</tissue>
    </source>
</reference>
<accession>A0ABQ8BDU0</accession>
<keyword evidence="4" id="KW-1185">Reference proteome</keyword>
<feature type="compositionally biased region" description="Basic and acidic residues" evidence="2">
    <location>
        <begin position="54"/>
        <end position="71"/>
    </location>
</feature>
<evidence type="ECO:0000256" key="2">
    <source>
        <dbReference type="SAM" id="MobiDB-lite"/>
    </source>
</evidence>
<feature type="compositionally biased region" description="Low complexity" evidence="2">
    <location>
        <begin position="42"/>
        <end position="51"/>
    </location>
</feature>
<evidence type="ECO:0000313" key="4">
    <source>
        <dbReference type="Proteomes" id="UP000824890"/>
    </source>
</evidence>
<evidence type="ECO:0000313" key="3">
    <source>
        <dbReference type="EMBL" id="KAH0902955.1"/>
    </source>
</evidence>
<sequence length="359" mass="39775">MTPELRGLIVTLRRGNPQWLAFTIERIRAAYALPPGQNCATPIGPAAPVRPGRGRRDTRVREQKAFPDRADASSVAGSSERARKALRGPMLRSRSQAQFPGLMAKPVSIAVPADRNWTTPNAPAGSVGGQPHGDDVGSTTHRIRRGGRVPGEGTSQIDPDSRPPRVREASSLAFSYDNEAMEASNVYAALMETRLADFPSREEIGGHLLTIQQLQGKLEAARAKDQQREMEVEELKGKLAATEMEKVAVWGDLDSMKEKHRRELEGRDAAARRECHLACCSLVREYDAVLAVVKAKLLKKKEEKVTKIRLQEVRARIEALTEYNEAGYELEEEFERLKRHEVSLDVEYGLASVSVSSDF</sequence>
<keyword evidence="1" id="KW-0175">Coiled coil</keyword>
<feature type="region of interest" description="Disordered" evidence="2">
    <location>
        <begin position="42"/>
        <end position="91"/>
    </location>
</feature>
<comment type="caution">
    <text evidence="3">The sequence shown here is derived from an EMBL/GenBank/DDBJ whole genome shotgun (WGS) entry which is preliminary data.</text>
</comment>
<dbReference type="Proteomes" id="UP000824890">
    <property type="component" value="Unassembled WGS sequence"/>
</dbReference>
<organism evidence="3 4">
    <name type="scientific">Brassica napus</name>
    <name type="common">Rape</name>
    <dbReference type="NCBI Taxonomy" id="3708"/>
    <lineage>
        <taxon>Eukaryota</taxon>
        <taxon>Viridiplantae</taxon>
        <taxon>Streptophyta</taxon>
        <taxon>Embryophyta</taxon>
        <taxon>Tracheophyta</taxon>
        <taxon>Spermatophyta</taxon>
        <taxon>Magnoliopsida</taxon>
        <taxon>eudicotyledons</taxon>
        <taxon>Gunneridae</taxon>
        <taxon>Pentapetalae</taxon>
        <taxon>rosids</taxon>
        <taxon>malvids</taxon>
        <taxon>Brassicales</taxon>
        <taxon>Brassicaceae</taxon>
        <taxon>Brassiceae</taxon>
        <taxon>Brassica</taxon>
    </lineage>
</organism>
<feature type="region of interest" description="Disordered" evidence="2">
    <location>
        <begin position="116"/>
        <end position="166"/>
    </location>
</feature>
<gene>
    <name evidence="3" type="ORF">HID58_042458</name>
</gene>
<dbReference type="EMBL" id="JAGKQM010000011">
    <property type="protein sequence ID" value="KAH0902955.1"/>
    <property type="molecule type" value="Genomic_DNA"/>
</dbReference>